<dbReference type="Proteomes" id="UP000682928">
    <property type="component" value="Chromosome"/>
</dbReference>
<evidence type="ECO:0000313" key="1">
    <source>
        <dbReference type="EMBL" id="BCU56029.1"/>
    </source>
</evidence>
<proteinExistence type="predicted"/>
<name>A0AA86IRB0_9ENTR</name>
<dbReference type="AlphaFoldDB" id="A0AA86IRB0"/>
<dbReference type="EMBL" id="AP024590">
    <property type="protein sequence ID" value="BCU56029.1"/>
    <property type="molecule type" value="Genomic_DNA"/>
</dbReference>
<sequence length="170" mass="18007">MIEAAQGSRSEGKLLIAYSDNNGSTIGVEYASVASTQANFLMGVCSVAASDKQKRIVTSSALGNTDETETTNDGGDDMEKRIAVLEAEVAHIKSDVAELKGDVKKIRDDVATTTRDMAVVLQKLVDIDANLLKKPSTSEMSSAISSAANKQICWTIGVAFAILGIAKYIF</sequence>
<dbReference type="RefSeq" id="WP_254914967.1">
    <property type="nucleotide sequence ID" value="NZ_AP024590.1"/>
</dbReference>
<evidence type="ECO:0000313" key="2">
    <source>
        <dbReference type="Proteomes" id="UP000682928"/>
    </source>
</evidence>
<protein>
    <submittedName>
        <fullName evidence="1">Uncharacterized protein</fullName>
    </submittedName>
</protein>
<gene>
    <name evidence="1" type="ORF">ENKO_26230</name>
</gene>
<organism evidence="1 2">
    <name type="scientific">Enterobacter kobei</name>
    <dbReference type="NCBI Taxonomy" id="208224"/>
    <lineage>
        <taxon>Bacteria</taxon>
        <taxon>Pseudomonadati</taxon>
        <taxon>Pseudomonadota</taxon>
        <taxon>Gammaproteobacteria</taxon>
        <taxon>Enterobacterales</taxon>
        <taxon>Enterobacteriaceae</taxon>
        <taxon>Enterobacter</taxon>
        <taxon>Enterobacter cloacae complex</taxon>
    </lineage>
</organism>
<accession>A0AA86IRB0</accession>
<reference evidence="1" key="1">
    <citation type="submission" date="2021-04" db="EMBL/GenBank/DDBJ databases">
        <title>Difference and commonality of drug resistance evolution in various bacteria. and drug sensitivity profiles.</title>
        <authorList>
            <person name="Maeda T."/>
            <person name="Shibai A."/>
            <person name="Kawada K."/>
            <person name="Kotani H."/>
            <person name="Tarusawa Y."/>
            <person name="Tanabe K."/>
            <person name="Furusawa C."/>
        </authorList>
    </citation>
    <scope>NUCLEOTIDE SEQUENCE</scope>
    <source>
        <strain evidence="1">JCM 8580</strain>
    </source>
</reference>
<dbReference type="Gene3D" id="1.20.5.170">
    <property type="match status" value="1"/>
</dbReference>